<dbReference type="EMBL" id="VSRR010006410">
    <property type="protein sequence ID" value="MPC44732.1"/>
    <property type="molecule type" value="Genomic_DNA"/>
</dbReference>
<protein>
    <submittedName>
        <fullName evidence="1">Uncharacterized protein</fullName>
    </submittedName>
</protein>
<keyword evidence="2" id="KW-1185">Reference proteome</keyword>
<comment type="caution">
    <text evidence="1">The sequence shown here is derived from an EMBL/GenBank/DDBJ whole genome shotgun (WGS) entry which is preliminary data.</text>
</comment>
<dbReference type="AlphaFoldDB" id="A0A5B7FE39"/>
<accession>A0A5B7FE39</accession>
<gene>
    <name evidence="1" type="ORF">E2C01_038411</name>
</gene>
<reference evidence="1 2" key="1">
    <citation type="submission" date="2019-05" db="EMBL/GenBank/DDBJ databases">
        <title>Another draft genome of Portunus trituberculatus and its Hox gene families provides insights of decapod evolution.</title>
        <authorList>
            <person name="Jeong J.-H."/>
            <person name="Song I."/>
            <person name="Kim S."/>
            <person name="Choi T."/>
            <person name="Kim D."/>
            <person name="Ryu S."/>
            <person name="Kim W."/>
        </authorList>
    </citation>
    <scope>NUCLEOTIDE SEQUENCE [LARGE SCALE GENOMIC DNA]</scope>
    <source>
        <tissue evidence="1">Muscle</tissue>
    </source>
</reference>
<organism evidence="1 2">
    <name type="scientific">Portunus trituberculatus</name>
    <name type="common">Swimming crab</name>
    <name type="synonym">Neptunus trituberculatus</name>
    <dbReference type="NCBI Taxonomy" id="210409"/>
    <lineage>
        <taxon>Eukaryota</taxon>
        <taxon>Metazoa</taxon>
        <taxon>Ecdysozoa</taxon>
        <taxon>Arthropoda</taxon>
        <taxon>Crustacea</taxon>
        <taxon>Multicrustacea</taxon>
        <taxon>Malacostraca</taxon>
        <taxon>Eumalacostraca</taxon>
        <taxon>Eucarida</taxon>
        <taxon>Decapoda</taxon>
        <taxon>Pleocyemata</taxon>
        <taxon>Brachyura</taxon>
        <taxon>Eubrachyura</taxon>
        <taxon>Portunoidea</taxon>
        <taxon>Portunidae</taxon>
        <taxon>Portuninae</taxon>
        <taxon>Portunus</taxon>
    </lineage>
</organism>
<proteinExistence type="predicted"/>
<evidence type="ECO:0000313" key="1">
    <source>
        <dbReference type="EMBL" id="MPC44732.1"/>
    </source>
</evidence>
<dbReference type="Proteomes" id="UP000324222">
    <property type="component" value="Unassembled WGS sequence"/>
</dbReference>
<sequence>MTREANQQLPSITSRHMLLLQSPSCSLLRRLSLRQGARGKAGHQGVWMTAHLQYTHYRKTPPLRLTVNNYY</sequence>
<evidence type="ECO:0000313" key="2">
    <source>
        <dbReference type="Proteomes" id="UP000324222"/>
    </source>
</evidence>
<name>A0A5B7FE39_PORTR</name>